<accession>A0AAW1TPK2</accession>
<keyword evidence="3" id="KW-1185">Reference proteome</keyword>
<feature type="compositionally biased region" description="Basic residues" evidence="1">
    <location>
        <begin position="1"/>
        <end position="18"/>
    </location>
</feature>
<feature type="region of interest" description="Disordered" evidence="1">
    <location>
        <begin position="1"/>
        <end position="28"/>
    </location>
</feature>
<comment type="caution">
    <text evidence="2">The sequence shown here is derived from an EMBL/GenBank/DDBJ whole genome shotgun (WGS) entry which is preliminary data.</text>
</comment>
<protein>
    <submittedName>
        <fullName evidence="2">Uncharacterized protein</fullName>
    </submittedName>
</protein>
<gene>
    <name evidence="2" type="ORF">WA026_006086</name>
</gene>
<organism evidence="2 3">
    <name type="scientific">Henosepilachna vigintioctopunctata</name>
    <dbReference type="NCBI Taxonomy" id="420089"/>
    <lineage>
        <taxon>Eukaryota</taxon>
        <taxon>Metazoa</taxon>
        <taxon>Ecdysozoa</taxon>
        <taxon>Arthropoda</taxon>
        <taxon>Hexapoda</taxon>
        <taxon>Insecta</taxon>
        <taxon>Pterygota</taxon>
        <taxon>Neoptera</taxon>
        <taxon>Endopterygota</taxon>
        <taxon>Coleoptera</taxon>
        <taxon>Polyphaga</taxon>
        <taxon>Cucujiformia</taxon>
        <taxon>Coccinelloidea</taxon>
        <taxon>Coccinellidae</taxon>
        <taxon>Epilachninae</taxon>
        <taxon>Epilachnini</taxon>
        <taxon>Henosepilachna</taxon>
    </lineage>
</organism>
<name>A0AAW1TPK2_9CUCU</name>
<dbReference type="Proteomes" id="UP001431783">
    <property type="component" value="Unassembled WGS sequence"/>
</dbReference>
<proteinExistence type="predicted"/>
<evidence type="ECO:0000313" key="2">
    <source>
        <dbReference type="EMBL" id="KAK9869987.1"/>
    </source>
</evidence>
<dbReference type="EMBL" id="JARQZJ010000002">
    <property type="protein sequence ID" value="KAK9869987.1"/>
    <property type="molecule type" value="Genomic_DNA"/>
</dbReference>
<sequence length="301" mass="35191">MGRRKSKKSKKKPNKGKRTSNTDEVASCSKNLQKMVVHEVPRVDTEKPSCSGLNRTGEQATDNYNIQMETMGIIESIIIANEIIPPRVATGSQTDDEPIYESPESRVPYITNPKDFMGPTDPSIPYTPIFTLEKIYNEKVNPSIFKDYKLHCITKLTRPKAGFEYVYLLPGIFTLSLGITYEDDYKIMRVIYPTLELEHPDYNYIKKKCYLLEEKVLEYLDNFRTNLICKIFDSIIVKKNFNLKYITESEYLEQMKDSFDYSHTRIILDSYFTYCAKENKSKYCPGMYSKIEKKFRKQNFE</sequence>
<evidence type="ECO:0000256" key="1">
    <source>
        <dbReference type="SAM" id="MobiDB-lite"/>
    </source>
</evidence>
<reference evidence="2 3" key="1">
    <citation type="submission" date="2023-03" db="EMBL/GenBank/DDBJ databases">
        <title>Genome insight into feeding habits of ladybird beetles.</title>
        <authorList>
            <person name="Li H.-S."/>
            <person name="Huang Y.-H."/>
            <person name="Pang H."/>
        </authorList>
    </citation>
    <scope>NUCLEOTIDE SEQUENCE [LARGE SCALE GENOMIC DNA]</scope>
    <source>
        <strain evidence="2">SYSU_2023b</strain>
        <tissue evidence="2">Whole body</tissue>
    </source>
</reference>
<evidence type="ECO:0000313" key="3">
    <source>
        <dbReference type="Proteomes" id="UP001431783"/>
    </source>
</evidence>
<dbReference type="AlphaFoldDB" id="A0AAW1TPK2"/>